<organism evidence="3 4">
    <name type="scientific">Caenorhabditis auriculariae</name>
    <dbReference type="NCBI Taxonomy" id="2777116"/>
    <lineage>
        <taxon>Eukaryota</taxon>
        <taxon>Metazoa</taxon>
        <taxon>Ecdysozoa</taxon>
        <taxon>Nematoda</taxon>
        <taxon>Chromadorea</taxon>
        <taxon>Rhabditida</taxon>
        <taxon>Rhabditina</taxon>
        <taxon>Rhabditomorpha</taxon>
        <taxon>Rhabditoidea</taxon>
        <taxon>Rhabditidae</taxon>
        <taxon>Peloderinae</taxon>
        <taxon>Caenorhabditis</taxon>
    </lineage>
</organism>
<feature type="signal peptide" evidence="2">
    <location>
        <begin position="1"/>
        <end position="17"/>
    </location>
</feature>
<feature type="compositionally biased region" description="Acidic residues" evidence="1">
    <location>
        <begin position="348"/>
        <end position="365"/>
    </location>
</feature>
<comment type="caution">
    <text evidence="3">The sequence shown here is derived from an EMBL/GenBank/DDBJ whole genome shotgun (WGS) entry which is preliminary data.</text>
</comment>
<reference evidence="3" key="1">
    <citation type="submission" date="2020-10" db="EMBL/GenBank/DDBJ databases">
        <authorList>
            <person name="Kikuchi T."/>
        </authorList>
    </citation>
    <scope>NUCLEOTIDE SEQUENCE</scope>
    <source>
        <strain evidence="3">NKZ352</strain>
    </source>
</reference>
<evidence type="ECO:0000313" key="3">
    <source>
        <dbReference type="EMBL" id="CAD6189532.1"/>
    </source>
</evidence>
<dbReference type="OrthoDB" id="5826293at2759"/>
<proteinExistence type="predicted"/>
<evidence type="ECO:0000256" key="1">
    <source>
        <dbReference type="SAM" id="MobiDB-lite"/>
    </source>
</evidence>
<evidence type="ECO:0000256" key="2">
    <source>
        <dbReference type="SAM" id="SignalP"/>
    </source>
</evidence>
<evidence type="ECO:0000313" key="4">
    <source>
        <dbReference type="Proteomes" id="UP000835052"/>
    </source>
</evidence>
<evidence type="ECO:0008006" key="5">
    <source>
        <dbReference type="Google" id="ProtNLM"/>
    </source>
</evidence>
<gene>
    <name evidence="3" type="ORF">CAUJ_LOCUS5451</name>
</gene>
<feature type="compositionally biased region" description="Basic and acidic residues" evidence="1">
    <location>
        <begin position="296"/>
        <end position="347"/>
    </location>
</feature>
<name>A0A8S1H2J1_9PELO</name>
<sequence>MLPWLVSSLLVVATVYGAAIPTRSAQMSTMSGCANDCFEKFSEVLAASDLANFPTIATNIDGFCSANENLRKCGANCGPAEESAVLARIQASSFICEKKINDFHDVAECLQNSDDDESAVEDCVNSCDDEPAATAEKPPKGISLEIAQPNYTTKACTTHKCVLTCASTRLNSICPGAGSLFLDLARQQVVDGGQRLLESAAEKNQTGVEQVLITVLQNLPDVCRFVVDAEKFDETIQADQPKEVTVIGEPVQATSPVPLESAESAEASGVVVRNETAVRKQTIDLSKEEGEGEEVEEKHVESVIKPADDASPEEKHVEKETVLKTADDAASEEKHVEKETTVVKQDDDAAPQEDVDDDDDDEDDVTTTTQAALLLAPAVTSPATPFDEMATVSVNIPHVEHVHNVGRIEHENDVTEAVTTTVVEVTTTMHMNSATTTSLFSAVVLIFLALF</sequence>
<feature type="region of interest" description="Disordered" evidence="1">
    <location>
        <begin position="283"/>
        <end position="366"/>
    </location>
</feature>
<feature type="chain" id="PRO_5035866954" description="Chondroitin proteoglycan 4 domain-containing protein" evidence="2">
    <location>
        <begin position="18"/>
        <end position="451"/>
    </location>
</feature>
<keyword evidence="2" id="KW-0732">Signal</keyword>
<dbReference type="AlphaFoldDB" id="A0A8S1H2J1"/>
<keyword evidence="4" id="KW-1185">Reference proteome</keyword>
<dbReference type="EMBL" id="CAJGYM010000011">
    <property type="protein sequence ID" value="CAD6189532.1"/>
    <property type="molecule type" value="Genomic_DNA"/>
</dbReference>
<accession>A0A8S1H2J1</accession>
<protein>
    <recommendedName>
        <fullName evidence="5">Chondroitin proteoglycan 4 domain-containing protein</fullName>
    </recommendedName>
</protein>
<dbReference type="Proteomes" id="UP000835052">
    <property type="component" value="Unassembled WGS sequence"/>
</dbReference>